<dbReference type="OrthoDB" id="9797358at2"/>
<dbReference type="InterPro" id="IPR007481">
    <property type="entry name" value="SspB"/>
</dbReference>
<dbReference type="GO" id="GO:0005829">
    <property type="term" value="C:cytosol"/>
    <property type="evidence" value="ECO:0007669"/>
    <property type="project" value="TreeGrafter"/>
</dbReference>
<proteinExistence type="predicted"/>
<dbReference type="AlphaFoldDB" id="D5C3G9"/>
<dbReference type="Proteomes" id="UP000001844">
    <property type="component" value="Chromosome"/>
</dbReference>
<dbReference type="Pfam" id="PF04386">
    <property type="entry name" value="SspB"/>
    <property type="match status" value="1"/>
</dbReference>
<keyword evidence="3" id="KW-1185">Reference proteome</keyword>
<gene>
    <name evidence="2" type="ordered locus">Nhal_3864</name>
</gene>
<evidence type="ECO:0000313" key="3">
    <source>
        <dbReference type="Proteomes" id="UP000001844"/>
    </source>
</evidence>
<dbReference type="PANTHER" id="PTHR37486:SF1">
    <property type="entry name" value="STRINGENT STARVATION PROTEIN B"/>
    <property type="match status" value="1"/>
</dbReference>
<dbReference type="NCBIfam" id="NF008769">
    <property type="entry name" value="PRK11798.2-5"/>
    <property type="match status" value="1"/>
</dbReference>
<dbReference type="STRING" id="472759.Nhal_3864"/>
<dbReference type="GO" id="GO:0005840">
    <property type="term" value="C:ribosome"/>
    <property type="evidence" value="ECO:0007669"/>
    <property type="project" value="TreeGrafter"/>
</dbReference>
<sequence>MVDNATPPMTSSRPYLIRALYQWIVDNGLTPHLLVDASMPDVNVPSQHVSDGKIVLNVHPNSVRELSLENDWISFSARFSGAPYKVIFPVRATLAIYARENGQGMVFPEEGNGDDGGGPPSPPSSDTGGRKPSLRVVK</sequence>
<protein>
    <submittedName>
        <fullName evidence="2">Stringent starvation protein B</fullName>
    </submittedName>
</protein>
<dbReference type="SUPFAM" id="SSF101738">
    <property type="entry name" value="SspB-like"/>
    <property type="match status" value="1"/>
</dbReference>
<dbReference type="InterPro" id="IPR036760">
    <property type="entry name" value="SspB-like_sf"/>
</dbReference>
<evidence type="ECO:0000256" key="1">
    <source>
        <dbReference type="SAM" id="MobiDB-lite"/>
    </source>
</evidence>
<dbReference type="EMBL" id="CP001798">
    <property type="protein sequence ID" value="ADE16876.1"/>
    <property type="molecule type" value="Genomic_DNA"/>
</dbReference>
<dbReference type="HOGENOM" id="CLU_118425_2_0_6"/>
<dbReference type="eggNOG" id="COG2969">
    <property type="taxonomic scope" value="Bacteria"/>
</dbReference>
<organism evidence="2 3">
    <name type="scientific">Nitrosococcus halophilus (strain Nc4)</name>
    <dbReference type="NCBI Taxonomy" id="472759"/>
    <lineage>
        <taxon>Bacteria</taxon>
        <taxon>Pseudomonadati</taxon>
        <taxon>Pseudomonadota</taxon>
        <taxon>Gammaproteobacteria</taxon>
        <taxon>Chromatiales</taxon>
        <taxon>Chromatiaceae</taxon>
        <taxon>Nitrosococcus</taxon>
    </lineage>
</organism>
<reference evidence="3" key="1">
    <citation type="submission" date="2010-04" db="EMBL/GenBank/DDBJ databases">
        <title>Complete genome sequence of Nitrosococcus halophilus Nc4, a salt-adapted, aerobic obligate ammonia-oxidizing sulfur purple bacterium.</title>
        <authorList>
            <consortium name="US DOE Joint Genome Institute"/>
            <person name="Campbell M.A."/>
            <person name="Malfatti S.A."/>
            <person name="Chain P.S.G."/>
            <person name="Heidelberg J.F."/>
            <person name="Ward B.B."/>
            <person name="Klotz M.G."/>
        </authorList>
    </citation>
    <scope>NUCLEOTIDE SEQUENCE [LARGE SCALE GENOMIC DNA]</scope>
    <source>
        <strain evidence="3">Nc4</strain>
    </source>
</reference>
<accession>D5C3G9</accession>
<feature type="region of interest" description="Disordered" evidence="1">
    <location>
        <begin position="105"/>
        <end position="138"/>
    </location>
</feature>
<dbReference type="KEGG" id="nhl:Nhal_3864"/>
<name>D5C3G9_NITHN</name>
<dbReference type="Gene3D" id="2.30.30.220">
    <property type="entry name" value="SspB-like"/>
    <property type="match status" value="1"/>
</dbReference>
<dbReference type="PANTHER" id="PTHR37486">
    <property type="entry name" value="STRINGENT STARVATION PROTEIN B"/>
    <property type="match status" value="1"/>
</dbReference>
<dbReference type="GO" id="GO:0045732">
    <property type="term" value="P:positive regulation of protein catabolic process"/>
    <property type="evidence" value="ECO:0007669"/>
    <property type="project" value="TreeGrafter"/>
</dbReference>
<evidence type="ECO:0000313" key="2">
    <source>
        <dbReference type="EMBL" id="ADE16876.1"/>
    </source>
</evidence>